<proteinExistence type="predicted"/>
<keyword evidence="2" id="KW-1185">Reference proteome</keyword>
<gene>
    <name evidence="1" type="ORF">PHABIO_279</name>
</gene>
<evidence type="ECO:0000313" key="1">
    <source>
        <dbReference type="EMBL" id="ARV76910.1"/>
    </source>
</evidence>
<reference evidence="1 2" key="1">
    <citation type="submission" date="2017-05" db="EMBL/GenBank/DDBJ databases">
        <authorList>
            <person name="Song R."/>
            <person name="Chenine A.L."/>
            <person name="Ruprecht R.M."/>
        </authorList>
    </citation>
    <scope>NUCLEOTIDE SEQUENCE [LARGE SCALE GENOMIC DNA]</scope>
</reference>
<protein>
    <submittedName>
        <fullName evidence="1">Uncharacterized protein</fullName>
    </submittedName>
</protein>
<name>A0A1Y0SU95_9CAUD</name>
<dbReference type="EMBL" id="MF042360">
    <property type="protein sequence ID" value="ARV76910.1"/>
    <property type="molecule type" value="Genomic_DNA"/>
</dbReference>
<evidence type="ECO:0000313" key="2">
    <source>
        <dbReference type="Proteomes" id="UP000225448"/>
    </source>
</evidence>
<dbReference type="Proteomes" id="UP000225448">
    <property type="component" value="Segment"/>
</dbReference>
<organism evidence="1 2">
    <name type="scientific">Pseudomonas phage Phabio</name>
    <dbReference type="NCBI Taxonomy" id="2006668"/>
    <lineage>
        <taxon>Viruses</taxon>
        <taxon>Duplodnaviria</taxon>
        <taxon>Heunggongvirae</taxon>
        <taxon>Uroviricota</taxon>
        <taxon>Caudoviricetes</taxon>
        <taxon>Chimalliviridae</taxon>
        <taxon>Phabiovirus</taxon>
        <taxon>Phabiovirus phabio</taxon>
    </lineage>
</organism>
<sequence>MKVCQADLWKYQGCEFSAQIGESKVRVILKSVNKKNVNISNYHHPAYVFQMKMKSFLDEFKLVV</sequence>
<accession>A0A1Y0SU95</accession>